<dbReference type="EMBL" id="VSSQ01015314">
    <property type="protein sequence ID" value="MPM55530.1"/>
    <property type="molecule type" value="Genomic_DNA"/>
</dbReference>
<sequence>MKRRGFTLVEILVAITLLAMVSVIIASSLSAFQRSYDKVARLSQKLTRNRALDRIAEHLRNAIPFYWPDETDDNVEHLVFQGAEEELWFATRQRAGADGKGALLFLRLYVDDDHNLKCDYRDLPFLPWLELKSQNYRTEIIAQNVDRVHFLYADWNDDDEIDWLEVWDQDDEDYEDRLPPAIQFSVEFTDGETVNYLRRTAAISAFSGLVE</sequence>
<evidence type="ECO:0000313" key="2">
    <source>
        <dbReference type="EMBL" id="MPM55530.1"/>
    </source>
</evidence>
<organism evidence="2">
    <name type="scientific">bioreactor metagenome</name>
    <dbReference type="NCBI Taxonomy" id="1076179"/>
    <lineage>
        <taxon>unclassified sequences</taxon>
        <taxon>metagenomes</taxon>
        <taxon>ecological metagenomes</taxon>
    </lineage>
</organism>
<dbReference type="SUPFAM" id="SSF54523">
    <property type="entry name" value="Pili subunits"/>
    <property type="match status" value="1"/>
</dbReference>
<feature type="transmembrane region" description="Helical" evidence="1">
    <location>
        <begin position="12"/>
        <end position="32"/>
    </location>
</feature>
<dbReference type="Pfam" id="PF07963">
    <property type="entry name" value="N_methyl"/>
    <property type="match status" value="1"/>
</dbReference>
<evidence type="ECO:0000256" key="1">
    <source>
        <dbReference type="SAM" id="Phobius"/>
    </source>
</evidence>
<keyword evidence="1" id="KW-0472">Membrane</keyword>
<evidence type="ECO:0008006" key="3">
    <source>
        <dbReference type="Google" id="ProtNLM"/>
    </source>
</evidence>
<protein>
    <recommendedName>
        <fullName evidence="3">Type II secretion system protein J</fullName>
    </recommendedName>
</protein>
<gene>
    <name evidence="2" type="ORF">SDC9_102327</name>
</gene>
<dbReference type="InterPro" id="IPR012902">
    <property type="entry name" value="N_methyl_site"/>
</dbReference>
<keyword evidence="1" id="KW-0812">Transmembrane</keyword>
<name>A0A645AQZ1_9ZZZZ</name>
<dbReference type="AlphaFoldDB" id="A0A645AQZ1"/>
<dbReference type="NCBIfam" id="TIGR02532">
    <property type="entry name" value="IV_pilin_GFxxxE"/>
    <property type="match status" value="1"/>
</dbReference>
<comment type="caution">
    <text evidence="2">The sequence shown here is derived from an EMBL/GenBank/DDBJ whole genome shotgun (WGS) entry which is preliminary data.</text>
</comment>
<dbReference type="InterPro" id="IPR045584">
    <property type="entry name" value="Pilin-like"/>
</dbReference>
<reference evidence="2" key="1">
    <citation type="submission" date="2019-08" db="EMBL/GenBank/DDBJ databases">
        <authorList>
            <person name="Kucharzyk K."/>
            <person name="Murdoch R.W."/>
            <person name="Higgins S."/>
            <person name="Loffler F."/>
        </authorList>
    </citation>
    <scope>NUCLEOTIDE SEQUENCE</scope>
</reference>
<accession>A0A645AQZ1</accession>
<dbReference type="PROSITE" id="PS00409">
    <property type="entry name" value="PROKAR_NTER_METHYL"/>
    <property type="match status" value="1"/>
</dbReference>
<keyword evidence="1" id="KW-1133">Transmembrane helix</keyword>
<proteinExistence type="predicted"/>